<protein>
    <submittedName>
        <fullName evidence="3">Uncharacterized protein</fullName>
    </submittedName>
</protein>
<evidence type="ECO:0000313" key="4">
    <source>
        <dbReference type="Proteomes" id="UP000032458"/>
    </source>
</evidence>
<dbReference type="Proteomes" id="UP000032458">
    <property type="component" value="Unassembled WGS sequence"/>
</dbReference>
<dbReference type="SMART" id="SM00028">
    <property type="entry name" value="TPR"/>
    <property type="match status" value="2"/>
</dbReference>
<reference evidence="3 4" key="1">
    <citation type="submission" date="2014-09" db="EMBL/GenBank/DDBJ databases">
        <title>Draft genome sequence of Streptomyces natalensis ATCC 27448, producer of the antifungal pimaricin.</title>
        <authorList>
            <person name="Mendes M.V."/>
            <person name="Beites T."/>
            <person name="Pires S."/>
            <person name="Santos C.L."/>
            <person name="Moradas-Ferreira P."/>
        </authorList>
    </citation>
    <scope>NUCLEOTIDE SEQUENCE [LARGE SCALE GENOMIC DNA]</scope>
    <source>
        <strain evidence="3 4">ATCC 27448</strain>
    </source>
</reference>
<feature type="repeat" description="TPR" evidence="1">
    <location>
        <begin position="38"/>
        <end position="71"/>
    </location>
</feature>
<accession>A0A0D7CGN8</accession>
<feature type="transmembrane region" description="Helical" evidence="2">
    <location>
        <begin position="284"/>
        <end position="302"/>
    </location>
</feature>
<evidence type="ECO:0000256" key="2">
    <source>
        <dbReference type="SAM" id="Phobius"/>
    </source>
</evidence>
<keyword evidence="2" id="KW-0472">Membrane</keyword>
<feature type="transmembrane region" description="Helical" evidence="2">
    <location>
        <begin position="250"/>
        <end position="268"/>
    </location>
</feature>
<dbReference type="PROSITE" id="PS50005">
    <property type="entry name" value="TPR"/>
    <property type="match status" value="1"/>
</dbReference>
<sequence length="374" mass="41520">MTELNSAVEQARALIDFKRYDQARALLSQRLAEDPGDLRAWVEIGYCHLNTEQPEQALHAADEALKLAPENPVVLTLRAQAMINGPNGWRGVEPVLREAVRVAPDYWKGYAMLADAVWREAVMRYAQATGTTDLRGHDLSGVLREAADLAAEALRLGPEEIYAHEVARWVAQFSNNTAACDQLDHAILRLDPTNAEALARQTQKAAEAPGVKAAQAADLYATGLAAAPDSAEMQRGLDQATYRMLRGVRWLALLCVGFAGTGMDLFAVEGKVQRELPLPLGQRLWYLVVATAIWLVGALLRYRRRRAGVRLNVQSLIHRRQWARIVLGQAAWAMVCAVLIAEVPWTDRLLPQVLFWAGLAPTFATVWFDRTKTR</sequence>
<feature type="transmembrane region" description="Helical" evidence="2">
    <location>
        <begin position="322"/>
        <end position="343"/>
    </location>
</feature>
<organism evidence="3 4">
    <name type="scientific">Streptomyces natalensis ATCC 27448</name>
    <dbReference type="NCBI Taxonomy" id="1240678"/>
    <lineage>
        <taxon>Bacteria</taxon>
        <taxon>Bacillati</taxon>
        <taxon>Actinomycetota</taxon>
        <taxon>Actinomycetes</taxon>
        <taxon>Kitasatosporales</taxon>
        <taxon>Streptomycetaceae</taxon>
        <taxon>Streptomyces</taxon>
    </lineage>
</organism>
<feature type="transmembrane region" description="Helical" evidence="2">
    <location>
        <begin position="349"/>
        <end position="368"/>
    </location>
</feature>
<comment type="caution">
    <text evidence="3">The sequence shown here is derived from an EMBL/GenBank/DDBJ whole genome shotgun (WGS) entry which is preliminary data.</text>
</comment>
<gene>
    <name evidence="3" type="ORF">SNA_27785</name>
</gene>
<dbReference type="PATRIC" id="fig|1240678.4.peg.5922"/>
<keyword evidence="1" id="KW-0802">TPR repeat</keyword>
<dbReference type="EMBL" id="JRKI01000034">
    <property type="protein sequence ID" value="KIZ15358.1"/>
    <property type="molecule type" value="Genomic_DNA"/>
</dbReference>
<keyword evidence="2" id="KW-1133">Transmembrane helix</keyword>
<keyword evidence="2" id="KW-0812">Transmembrane</keyword>
<evidence type="ECO:0000313" key="3">
    <source>
        <dbReference type="EMBL" id="KIZ15358.1"/>
    </source>
</evidence>
<proteinExistence type="predicted"/>
<dbReference type="InterPro" id="IPR019734">
    <property type="entry name" value="TPR_rpt"/>
</dbReference>
<keyword evidence="4" id="KW-1185">Reference proteome</keyword>
<dbReference type="RefSeq" id="WP_044367056.1">
    <property type="nucleotide sequence ID" value="NZ_JRKI01000034.1"/>
</dbReference>
<name>A0A0D7CGN8_9ACTN</name>
<dbReference type="AlphaFoldDB" id="A0A0D7CGN8"/>
<evidence type="ECO:0000256" key="1">
    <source>
        <dbReference type="PROSITE-ProRule" id="PRU00339"/>
    </source>
</evidence>
<dbReference type="SUPFAM" id="SSF48452">
    <property type="entry name" value="TPR-like"/>
    <property type="match status" value="1"/>
</dbReference>
<dbReference type="Pfam" id="PF14559">
    <property type="entry name" value="TPR_19"/>
    <property type="match status" value="1"/>
</dbReference>
<dbReference type="Gene3D" id="1.25.40.10">
    <property type="entry name" value="Tetratricopeptide repeat domain"/>
    <property type="match status" value="1"/>
</dbReference>
<dbReference type="InterPro" id="IPR011990">
    <property type="entry name" value="TPR-like_helical_dom_sf"/>
</dbReference>